<feature type="compositionally biased region" description="Basic and acidic residues" evidence="1">
    <location>
        <begin position="181"/>
        <end position="193"/>
    </location>
</feature>
<feature type="region of interest" description="Disordered" evidence="1">
    <location>
        <begin position="456"/>
        <end position="476"/>
    </location>
</feature>
<dbReference type="VEuPathDB" id="TriTrypDB:BSAL_40750"/>
<accession>A0A0S4JNH6</accession>
<dbReference type="InterPro" id="IPR029787">
    <property type="entry name" value="Nucleotide_cyclase"/>
</dbReference>
<proteinExistence type="predicted"/>
<evidence type="ECO:0000256" key="1">
    <source>
        <dbReference type="SAM" id="MobiDB-lite"/>
    </source>
</evidence>
<feature type="compositionally biased region" description="Polar residues" evidence="1">
    <location>
        <begin position="144"/>
        <end position="156"/>
    </location>
</feature>
<dbReference type="Gene3D" id="3.30.70.1230">
    <property type="entry name" value="Nucleotide cyclase"/>
    <property type="match status" value="1"/>
</dbReference>
<reference evidence="3" key="1">
    <citation type="submission" date="2015-09" db="EMBL/GenBank/DDBJ databases">
        <authorList>
            <consortium name="Pathogen Informatics"/>
        </authorList>
    </citation>
    <scope>NUCLEOTIDE SEQUENCE [LARGE SCALE GENOMIC DNA]</scope>
    <source>
        <strain evidence="3">Lake Konstanz</strain>
    </source>
</reference>
<keyword evidence="3" id="KW-1185">Reference proteome</keyword>
<dbReference type="Proteomes" id="UP000051952">
    <property type="component" value="Unassembled WGS sequence"/>
</dbReference>
<feature type="compositionally biased region" description="Acidic residues" evidence="1">
    <location>
        <begin position="339"/>
        <end position="359"/>
    </location>
</feature>
<feature type="compositionally biased region" description="Basic residues" evidence="1">
    <location>
        <begin position="196"/>
        <end position="205"/>
    </location>
</feature>
<feature type="region of interest" description="Disordered" evidence="1">
    <location>
        <begin position="493"/>
        <end position="514"/>
    </location>
</feature>
<feature type="compositionally biased region" description="Acidic residues" evidence="1">
    <location>
        <begin position="1594"/>
        <end position="1620"/>
    </location>
</feature>
<evidence type="ECO:0000313" key="3">
    <source>
        <dbReference type="Proteomes" id="UP000051952"/>
    </source>
</evidence>
<sequence length="1771" mass="195542">MHVVSCPFLVVCCVCFEDHKEPPLEMPKSNDGDSYQSSRRLLANEDQEAMIDISHQVQELFHRLDIPIESIPIGTALPWRSFESLLVNHAVRRGGSASASSAERTQSYLHDASALNKLRQPSTIESSRAAVASSPTRRMKAAEHSTNVTFNSSKTRPSVAPLSPINVGKTKLVPLPTSARGGERKVSARDTPHHPTSPRHKRGTVHHATTAEEETAYNPAVHSLSLMLVNDSTHVPTIDSTLHDMNVAIRRMDGMTQALSLGQPFRQRLRETAIEPGVIYDPELRQIADLQRTVEILRSDVATQASTIRRLEGDLEDKRLLIMQLREDLQYYRAKDPFSGDELDGDDEEEYEDEDDEDNDNHSNDDSSEKGSPPSAALPTVSIMSPQRRTSVASNVSSAGVPRVASSPTLPPASGSGVPSSPPRGPSPLVETMLMASSPTQDDLIAGNYSFVAATSTQFESPEEPGSLTSQPAQPDAPVPISAAPTIVLEPSPSGVVRRRSGGGAGASPSFALPKKERKGFGGAAVSIKERFQNAVSKALPSAHRGPQRQPPLMRTSRGLPSSDGSAALSAVNLRSRLSISAVTAFREAVVDSITRRHIVMGFSTFEAVKRGALYEASMVDRIVSAKPQTSNEPAAQSGSAFRRVASLRRESTTMSMFPPQNASSTAEQAEKNDVAFEDALNFFTSAALRILDNPQYSGVRTTPFAQELFFLGIAFSHKALVEASLEPSVWSTASQLAMFFIESTVKDFGGYIVSDENQEYVTVFDNARSAIMCALELQFQLANTTSFTWPAELEAHPLAGATRDLSSNDKRFLWRGLRLGMYIDVVPSGNSTSVRDVCDNGGVIYNGYAARVCQWAAAHLAPAGSILLQDRMKPHIMHQMVELEDPTLEFWTWRFLPGATAPTKLFDLYHRCHTARRQEHHHTMRLLYFPLQLRVLTDADAPATLERYVNLHNQTAAKQGIKPVTREDDSILGLEGPVEQRLAKLRELPVPTSDDLARPGDEEVFLSHISMLANPPVPDGFATLPNGDVCLIVVTIPSYDDIVRFVDDALASSYARRIFRTVRELALKQEFGSLSFVRCKRDRIMYVTPEPMDAIRFALVLQDQLFQLSPWPRDGSLPPGLMAILEPRKLNGKLITEGPSVNCSLHYSKAKPMVETYSLQQAYYVGTEVSLLEHMTWNAPECTHSVYLSDTMYAVYYAREKELTLPQPFVECVGLIGRPNEPLRALYSMTPRFSVACLSIFPSACWFWYRRFVARRQLLEANSGGGGGRRGSVLGGGPGTGVEHGVLRFSPLKFTHQELRALRRYYSAADKVHRERQLLPTYTSLSSSNTITSTKTQSLCAKMFFDCSRRENRIQGSLLAAAISLATHRGRREDFVLAESVERSAMELHDTILPPVALGRDIIGPSVDFGAFVELAGMGGSTGHSAFVHLHHGSHSSMSTPKSSSHHLNRSSSSRGGIGGDQPRRLLQPQPLTLGGGQNVQSPREIVGETPADGSIDNHEVRALYEIDIDNHEVRALYEIDKERQFMVQRSKKIESEVRVAHQAVSHFVHNMEGYISQLLSTQAKRVSDEEFILLFMRKIHDVRAQSKKQLDSEDDASTTIGDEGDDSKDGSDSDDEEDTAKKRSNDEEAAFQMNFEKVRVNETWQDSLAGVVEQDADGADYDPVLLCRSMVGLLCRHFLSLRTVSRRMQRVNDSLERAQRTMDPNTRIGKAVELVSESDMQRREVELATSAEQASRVMQLGAIEESNIGEAMSKSMHRSTRRKEDDDED</sequence>
<feature type="region of interest" description="Disordered" evidence="1">
    <location>
        <begin position="1433"/>
        <end position="1495"/>
    </location>
</feature>
<feature type="region of interest" description="Disordered" evidence="1">
    <location>
        <begin position="114"/>
        <end position="205"/>
    </location>
</feature>
<feature type="region of interest" description="Disordered" evidence="1">
    <location>
        <begin position="336"/>
        <end position="431"/>
    </location>
</feature>
<evidence type="ECO:0000313" key="2">
    <source>
        <dbReference type="EMBL" id="CUG93099.1"/>
    </source>
</evidence>
<dbReference type="SUPFAM" id="SSF55073">
    <property type="entry name" value="Nucleotide cyclase"/>
    <property type="match status" value="1"/>
</dbReference>
<name>A0A0S4JNH6_BODSA</name>
<protein>
    <submittedName>
        <fullName evidence="2">Uncharacterized protein</fullName>
    </submittedName>
</protein>
<dbReference type="EMBL" id="CYKH01002117">
    <property type="protein sequence ID" value="CUG93099.1"/>
    <property type="molecule type" value="Genomic_DNA"/>
</dbReference>
<gene>
    <name evidence="2" type="ORF">BSAL_40750</name>
</gene>
<organism evidence="2 3">
    <name type="scientific">Bodo saltans</name>
    <name type="common">Flagellated protozoan</name>
    <dbReference type="NCBI Taxonomy" id="75058"/>
    <lineage>
        <taxon>Eukaryota</taxon>
        <taxon>Discoba</taxon>
        <taxon>Euglenozoa</taxon>
        <taxon>Kinetoplastea</taxon>
        <taxon>Metakinetoplastina</taxon>
        <taxon>Eubodonida</taxon>
        <taxon>Bodonidae</taxon>
        <taxon>Bodo</taxon>
    </lineage>
</organism>
<feature type="region of interest" description="Disordered" evidence="1">
    <location>
        <begin position="1745"/>
        <end position="1771"/>
    </location>
</feature>
<feature type="compositionally biased region" description="Basic and acidic residues" evidence="1">
    <location>
        <begin position="360"/>
        <end position="369"/>
    </location>
</feature>
<feature type="region of interest" description="Disordered" evidence="1">
    <location>
        <begin position="1588"/>
        <end position="1630"/>
    </location>
</feature>
<feature type="compositionally biased region" description="Polar residues" evidence="1">
    <location>
        <begin position="382"/>
        <end position="398"/>
    </location>
</feature>
<feature type="region of interest" description="Disordered" evidence="1">
    <location>
        <begin position="539"/>
        <end position="564"/>
    </location>
</feature>